<dbReference type="OrthoDB" id="3797628at2759"/>
<reference evidence="2 3" key="1">
    <citation type="submission" date="2020-08" db="EMBL/GenBank/DDBJ databases">
        <authorList>
            <person name="Koutsovoulos G."/>
            <person name="Danchin GJ E."/>
        </authorList>
    </citation>
    <scope>NUCLEOTIDE SEQUENCE [LARGE SCALE GENOMIC DNA]</scope>
</reference>
<sequence length="182" mass="19466">MMNTFPSTTSSNSLFGTQQPASSSSLFGTKPGGTLFGATNTTTQNNLFGQQSTSTGFGSAAGGGGILGANKPATSAFGQVSQTNMFGQQPQQQAGGLLVLLLLLHLALQRLLQAFLGQTTMPLHLVDLVNNSHNRRRLGDLFLAAQNLFNLLLVRLEVISNRHNHLVVDYSDNLTLLCKNHR</sequence>
<evidence type="ECO:0000313" key="3">
    <source>
        <dbReference type="Proteomes" id="UP000580250"/>
    </source>
</evidence>
<dbReference type="Proteomes" id="UP000580250">
    <property type="component" value="Unassembled WGS sequence"/>
</dbReference>
<gene>
    <name evidence="2" type="ORF">MENT_LOCUS23666</name>
</gene>
<feature type="region of interest" description="Disordered" evidence="1">
    <location>
        <begin position="1"/>
        <end position="23"/>
    </location>
</feature>
<dbReference type="AlphaFoldDB" id="A0A6V7VB35"/>
<proteinExistence type="predicted"/>
<evidence type="ECO:0000256" key="1">
    <source>
        <dbReference type="SAM" id="MobiDB-lite"/>
    </source>
</evidence>
<dbReference type="EMBL" id="CAJEWN010000195">
    <property type="protein sequence ID" value="CAD2172127.1"/>
    <property type="molecule type" value="Genomic_DNA"/>
</dbReference>
<protein>
    <submittedName>
        <fullName evidence="2">Uncharacterized protein</fullName>
    </submittedName>
</protein>
<accession>A0A6V7VB35</accession>
<organism evidence="2 3">
    <name type="scientific">Meloidogyne enterolobii</name>
    <name type="common">Root-knot nematode worm</name>
    <name type="synonym">Meloidogyne mayaguensis</name>
    <dbReference type="NCBI Taxonomy" id="390850"/>
    <lineage>
        <taxon>Eukaryota</taxon>
        <taxon>Metazoa</taxon>
        <taxon>Ecdysozoa</taxon>
        <taxon>Nematoda</taxon>
        <taxon>Chromadorea</taxon>
        <taxon>Rhabditida</taxon>
        <taxon>Tylenchina</taxon>
        <taxon>Tylenchomorpha</taxon>
        <taxon>Tylenchoidea</taxon>
        <taxon>Meloidogynidae</taxon>
        <taxon>Meloidogyninae</taxon>
        <taxon>Meloidogyne</taxon>
    </lineage>
</organism>
<comment type="caution">
    <text evidence="2">The sequence shown here is derived from an EMBL/GenBank/DDBJ whole genome shotgun (WGS) entry which is preliminary data.</text>
</comment>
<name>A0A6V7VB35_MELEN</name>
<evidence type="ECO:0000313" key="2">
    <source>
        <dbReference type="EMBL" id="CAD2172127.1"/>
    </source>
</evidence>